<evidence type="ECO:0000256" key="1">
    <source>
        <dbReference type="ARBA" id="ARBA00004496"/>
    </source>
</evidence>
<keyword evidence="9" id="KW-0326">Glycosidase</keyword>
<dbReference type="Gene3D" id="2.60.40.10">
    <property type="entry name" value="Immunoglobulins"/>
    <property type="match status" value="1"/>
</dbReference>
<evidence type="ECO:0000256" key="6">
    <source>
        <dbReference type="ARBA" id="ARBA00022490"/>
    </source>
</evidence>
<name>A0A7M2X5N8_9BACT</name>
<evidence type="ECO:0000313" key="13">
    <source>
        <dbReference type="EMBL" id="QOV92371.1"/>
    </source>
</evidence>
<dbReference type="EC" id="3.2.1.141" evidence="4 11"/>
<dbReference type="SUPFAM" id="SSF81296">
    <property type="entry name" value="E set domains"/>
    <property type="match status" value="1"/>
</dbReference>
<dbReference type="Proteomes" id="UP000593765">
    <property type="component" value="Chromosome"/>
</dbReference>
<gene>
    <name evidence="13" type="primary">treZ</name>
    <name evidence="13" type="ORF">IPV69_08280</name>
</gene>
<dbReference type="InterPro" id="IPR012768">
    <property type="entry name" value="Trehalose_TreZ"/>
</dbReference>
<dbReference type="NCBIfam" id="TIGR02402">
    <property type="entry name" value="trehalose_TreZ"/>
    <property type="match status" value="1"/>
</dbReference>
<dbReference type="GO" id="GO:0003844">
    <property type="term" value="F:1,4-alpha-glucan branching enzyme activity"/>
    <property type="evidence" value="ECO:0007669"/>
    <property type="project" value="InterPro"/>
</dbReference>
<dbReference type="EMBL" id="CP063458">
    <property type="protein sequence ID" value="QOV92371.1"/>
    <property type="molecule type" value="Genomic_DNA"/>
</dbReference>
<dbReference type="Pfam" id="PF00128">
    <property type="entry name" value="Alpha-amylase"/>
    <property type="match status" value="1"/>
</dbReference>
<dbReference type="GO" id="GO:0005992">
    <property type="term" value="P:trehalose biosynthetic process"/>
    <property type="evidence" value="ECO:0007669"/>
    <property type="project" value="UniProtKB-UniRule"/>
</dbReference>
<sequence>MTKEQADRVRRLPVGAEQLPNGLGVHFRVWASKRRLVRVVLDDRPDSPVTLEREAEGYFAGLAPRARAGTLYRYQVDDDPQLYPDPVSRYQPQGVHGPSQVVDADEFRWTDGAWAGINSDGQILYEMHVGTFTKEGTWAAAAERLEDLRDLGITCVEVMPVNEFAGRWGWGYDGVQLFAPYHHYGTPDDMRRFIDRAHAVGLGVILDVVYNHLGPDGNYASVFSDQYFSPTHQTDWGDAMNFDAAGSRPVREFFLCNVRMWIEEYHLDGFRFDATQALVDESERHILAEITEVARRSAGNRAIYLVNENEPQHTQLVRPIDGGGCGMDALWNDDFHHAAMVAMTGHSEAYYCDYRGAPQEFISAAKWGYLYQGQRYKWHERRRGTPALDLPPTAFIHFIQNHDQIANTARGDRLHKVTSPGELRAMTALLLLMPQTPMLFQGQEFAASSPFYYFSDHHEDLSKLIAAGRAKEIAQFPSAASPLMQEQLVDPSAPATFERSKIDHSEADRPFHAEIYRLHKELLRLRREEPAFKRVQRRGDIDGAVLGAGAFVLRFFGRPDHGGESGGQGDDRLLIVNLGQDLALDPAPEPLLGAPPGRRWFTIFSSEDPCYGGSGTAPLETEAEGWHIPGRTTVLLRPVNAAEAVVATRFRVAPSCQEAKHREQSV</sequence>
<evidence type="ECO:0000259" key="12">
    <source>
        <dbReference type="SMART" id="SM00642"/>
    </source>
</evidence>
<keyword evidence="7" id="KW-0378">Hydrolase</keyword>
<dbReference type="GO" id="GO:0005737">
    <property type="term" value="C:cytoplasm"/>
    <property type="evidence" value="ECO:0007669"/>
    <property type="project" value="UniProtKB-SubCell"/>
</dbReference>
<dbReference type="InterPro" id="IPR044901">
    <property type="entry name" value="Trehalose_TreZ_E-set_sf"/>
</dbReference>
<protein>
    <recommendedName>
        <fullName evidence="5 11">Malto-oligosyltrehalose trehalohydrolase</fullName>
        <ecNumber evidence="4 11">3.2.1.141</ecNumber>
    </recommendedName>
</protein>
<comment type="pathway">
    <text evidence="2">Glycan biosynthesis; trehalose biosynthesis.</text>
</comment>
<keyword evidence="14" id="KW-1185">Reference proteome</keyword>
<organism evidence="13 14">
    <name type="scientific">Humisphaera borealis</name>
    <dbReference type="NCBI Taxonomy" id="2807512"/>
    <lineage>
        <taxon>Bacteria</taxon>
        <taxon>Pseudomonadati</taxon>
        <taxon>Planctomycetota</taxon>
        <taxon>Phycisphaerae</taxon>
        <taxon>Tepidisphaerales</taxon>
        <taxon>Tepidisphaeraceae</taxon>
        <taxon>Humisphaera</taxon>
    </lineage>
</organism>
<dbReference type="SMART" id="SM00642">
    <property type="entry name" value="Aamy"/>
    <property type="match status" value="1"/>
</dbReference>
<dbReference type="CDD" id="cd02853">
    <property type="entry name" value="E_set_MTHase_like_N"/>
    <property type="match status" value="1"/>
</dbReference>
<keyword evidence="6" id="KW-0963">Cytoplasm</keyword>
<evidence type="ECO:0000256" key="8">
    <source>
        <dbReference type="ARBA" id="ARBA00023277"/>
    </source>
</evidence>
<evidence type="ECO:0000256" key="5">
    <source>
        <dbReference type="ARBA" id="ARBA00015938"/>
    </source>
</evidence>
<dbReference type="UniPathway" id="UPA00299"/>
<dbReference type="Pfam" id="PF11941">
    <property type="entry name" value="DUF3459"/>
    <property type="match status" value="1"/>
</dbReference>
<evidence type="ECO:0000256" key="9">
    <source>
        <dbReference type="ARBA" id="ARBA00023295"/>
    </source>
</evidence>
<proteinExistence type="inferred from homology"/>
<dbReference type="InterPro" id="IPR017853">
    <property type="entry name" value="GH"/>
</dbReference>
<evidence type="ECO:0000256" key="7">
    <source>
        <dbReference type="ARBA" id="ARBA00022801"/>
    </source>
</evidence>
<feature type="domain" description="Glycosyl hydrolase family 13 catalytic" evidence="12">
    <location>
        <begin position="126"/>
        <end position="473"/>
    </location>
</feature>
<dbReference type="AlphaFoldDB" id="A0A7M2X5N8"/>
<evidence type="ECO:0000256" key="10">
    <source>
        <dbReference type="ARBA" id="ARBA00034013"/>
    </source>
</evidence>
<dbReference type="PANTHER" id="PTHR43651">
    <property type="entry name" value="1,4-ALPHA-GLUCAN-BRANCHING ENZYME"/>
    <property type="match status" value="1"/>
</dbReference>
<dbReference type="SUPFAM" id="SSF51445">
    <property type="entry name" value="(Trans)glycosidases"/>
    <property type="match status" value="1"/>
</dbReference>
<dbReference type="Gene3D" id="1.10.10.760">
    <property type="entry name" value="E-set domains of sugar-utilizing enzymes"/>
    <property type="match status" value="1"/>
</dbReference>
<reference evidence="13 14" key="1">
    <citation type="submission" date="2020-10" db="EMBL/GenBank/DDBJ databases">
        <title>Wide distribution of Phycisphaera-like planctomycetes from WD2101 soil group in peatlands and genome analysis of the first cultivated representative.</title>
        <authorList>
            <person name="Dedysh S.N."/>
            <person name="Beletsky A.V."/>
            <person name="Ivanova A."/>
            <person name="Kulichevskaya I.S."/>
            <person name="Suzina N.E."/>
            <person name="Philippov D.A."/>
            <person name="Rakitin A.L."/>
            <person name="Mardanov A.V."/>
            <person name="Ravin N.V."/>
        </authorList>
    </citation>
    <scope>NUCLEOTIDE SEQUENCE [LARGE SCALE GENOMIC DNA]</scope>
    <source>
        <strain evidence="13 14">M1803</strain>
    </source>
</reference>
<dbReference type="GO" id="GO:0005978">
    <property type="term" value="P:glycogen biosynthetic process"/>
    <property type="evidence" value="ECO:0007669"/>
    <property type="project" value="InterPro"/>
</dbReference>
<evidence type="ECO:0000256" key="4">
    <source>
        <dbReference type="ARBA" id="ARBA00012268"/>
    </source>
</evidence>
<keyword evidence="8" id="KW-0119">Carbohydrate metabolism</keyword>
<dbReference type="GO" id="GO:0033942">
    <property type="term" value="F:4-alpha-D-(1-&gt;4)-alpha-D-glucanotrehalose trehalohydrolase activity"/>
    <property type="evidence" value="ECO:0007669"/>
    <property type="project" value="UniProtKB-EC"/>
</dbReference>
<evidence type="ECO:0000256" key="11">
    <source>
        <dbReference type="NCBIfam" id="TIGR02402"/>
    </source>
</evidence>
<evidence type="ECO:0000256" key="2">
    <source>
        <dbReference type="ARBA" id="ARBA00005199"/>
    </source>
</evidence>
<comment type="catalytic activity">
    <reaction evidence="10">
        <text>hydrolysis of (1-&gt;4)-alpha-D-glucosidic linkage in 4-alpha-D-[(1-&gt;4)-alpha-D-glucanosyl]n trehalose to yield trehalose and (1-&gt;4)-alpha-D-glucan.</text>
        <dbReference type="EC" id="3.2.1.141"/>
    </reaction>
</comment>
<dbReference type="InterPro" id="IPR022567">
    <property type="entry name" value="DUF3459"/>
</dbReference>
<accession>A0A7M2X5N8</accession>
<dbReference type="CDD" id="cd11325">
    <property type="entry name" value="AmyAc_GTHase"/>
    <property type="match status" value="1"/>
</dbReference>
<comment type="subcellular location">
    <subcellularLocation>
        <location evidence="1">Cytoplasm</location>
    </subcellularLocation>
</comment>
<evidence type="ECO:0000256" key="3">
    <source>
        <dbReference type="ARBA" id="ARBA00008061"/>
    </source>
</evidence>
<dbReference type="InterPro" id="IPR013783">
    <property type="entry name" value="Ig-like_fold"/>
</dbReference>
<dbReference type="PANTHER" id="PTHR43651:SF11">
    <property type="entry name" value="MALTO-OLIGOSYLTREHALOSE TREHALOHYDROLASE"/>
    <property type="match status" value="1"/>
</dbReference>
<dbReference type="KEGG" id="hbs:IPV69_08280"/>
<evidence type="ECO:0000313" key="14">
    <source>
        <dbReference type="Proteomes" id="UP000593765"/>
    </source>
</evidence>
<comment type="similarity">
    <text evidence="3">Belongs to the glycosyl hydrolase 13 family.</text>
</comment>
<dbReference type="InterPro" id="IPR006047">
    <property type="entry name" value="GH13_cat_dom"/>
</dbReference>
<dbReference type="Gene3D" id="3.20.20.80">
    <property type="entry name" value="Glycosidases"/>
    <property type="match status" value="1"/>
</dbReference>
<dbReference type="InterPro" id="IPR014756">
    <property type="entry name" value="Ig_E-set"/>
</dbReference>